<dbReference type="Gene3D" id="3.60.15.10">
    <property type="entry name" value="Ribonuclease Z/Hydroxyacylglutathione hydrolase-like"/>
    <property type="match status" value="1"/>
</dbReference>
<sequence length="446" mass="52076">MATTNSFITFVNHASVIFSHKNIRLMTDPWIFANAFNNGWSLSSESKFTINDFQNITHIWFSHEHPDHFHPAVLNKIPENFRKNITILFQDTLDHRVMKKCEQLKFKKIIEMSHNDFILLSDEFKIKCVPNGIYDSWFYAEIGKKKILNINDCMVDSISQAKIIKKNIGDVDILLTQFGYASWIGDPDDIKLRKAASVEKLKRIQIQAKIFQPKFIIPFASFVRFCHKDNFYMNDQMNKIDDVEKFILNNTSSIPVILYPGDDWSGDTKIDNSITIDKYKSDIEKNLELFDEQKFIEFDELVNIASAYIENIKRRNNWNFVKLLHKINFFKTTYIFLKDHNCSFSFNLVDGLKKSNTSKSSADIITDSDSLFFVFSFDYGLDTLFVNARFRTSGGKIMNFFRLFLIGTMNNNGRTFPLGVIGFLFHEKSMWKSKFLEIILGKYTIK</sequence>
<dbReference type="AlphaFoldDB" id="A0A382CEL3"/>
<dbReference type="InterPro" id="IPR050114">
    <property type="entry name" value="UPF0173_UPF0282_UlaG_hydrolase"/>
</dbReference>
<accession>A0A382CEL3</accession>
<evidence type="ECO:0000313" key="1">
    <source>
        <dbReference type="EMBL" id="SVB24121.1"/>
    </source>
</evidence>
<dbReference type="EMBL" id="UINC01033987">
    <property type="protein sequence ID" value="SVB24121.1"/>
    <property type="molecule type" value="Genomic_DNA"/>
</dbReference>
<name>A0A382CEL3_9ZZZZ</name>
<organism evidence="1">
    <name type="scientific">marine metagenome</name>
    <dbReference type="NCBI Taxonomy" id="408172"/>
    <lineage>
        <taxon>unclassified sequences</taxon>
        <taxon>metagenomes</taxon>
        <taxon>ecological metagenomes</taxon>
    </lineage>
</organism>
<reference evidence="1" key="1">
    <citation type="submission" date="2018-05" db="EMBL/GenBank/DDBJ databases">
        <authorList>
            <person name="Lanie J.A."/>
            <person name="Ng W.-L."/>
            <person name="Kazmierczak K.M."/>
            <person name="Andrzejewski T.M."/>
            <person name="Davidsen T.M."/>
            <person name="Wayne K.J."/>
            <person name="Tettelin H."/>
            <person name="Glass J.I."/>
            <person name="Rusch D."/>
            <person name="Podicherti R."/>
            <person name="Tsui H.-C.T."/>
            <person name="Winkler M.E."/>
        </authorList>
    </citation>
    <scope>NUCLEOTIDE SEQUENCE</scope>
</reference>
<dbReference type="PANTHER" id="PTHR43546:SF3">
    <property type="entry name" value="UPF0173 METAL-DEPENDENT HYDROLASE MJ1163"/>
    <property type="match status" value="1"/>
</dbReference>
<dbReference type="Pfam" id="PF13483">
    <property type="entry name" value="Lactamase_B_3"/>
    <property type="match status" value="1"/>
</dbReference>
<dbReference type="SUPFAM" id="SSF56281">
    <property type="entry name" value="Metallo-hydrolase/oxidoreductase"/>
    <property type="match status" value="1"/>
</dbReference>
<proteinExistence type="predicted"/>
<protein>
    <submittedName>
        <fullName evidence="1">Uncharacterized protein</fullName>
    </submittedName>
</protein>
<dbReference type="PANTHER" id="PTHR43546">
    <property type="entry name" value="UPF0173 METAL-DEPENDENT HYDROLASE MJ1163-RELATED"/>
    <property type="match status" value="1"/>
</dbReference>
<dbReference type="InterPro" id="IPR036866">
    <property type="entry name" value="RibonucZ/Hydroxyglut_hydro"/>
</dbReference>
<gene>
    <name evidence="1" type="ORF">METZ01_LOCUS176975</name>
</gene>